<gene>
    <name evidence="1" type="ORF">NIES80_33900</name>
</gene>
<dbReference type="Proteomes" id="UP000299367">
    <property type="component" value="Unassembled WGS sequence"/>
</dbReference>
<protein>
    <submittedName>
        <fullName evidence="1">Uncharacterized protein</fullName>
    </submittedName>
</protein>
<accession>A0A480AH45</accession>
<sequence>MSIIYRLKQDSQKAENFAQNKQFGSDFLLYKLFFVSQNCQNMAIMSDL</sequence>
<evidence type="ECO:0000313" key="1">
    <source>
        <dbReference type="EMBL" id="GCL43672.1"/>
    </source>
</evidence>
<proteinExistence type="predicted"/>
<organism evidence="1 2">
    <name type="scientific">Dolichospermum planctonicum</name>
    <dbReference type="NCBI Taxonomy" id="136072"/>
    <lineage>
        <taxon>Bacteria</taxon>
        <taxon>Bacillati</taxon>
        <taxon>Cyanobacteriota</taxon>
        <taxon>Cyanophyceae</taxon>
        <taxon>Nostocales</taxon>
        <taxon>Aphanizomenonaceae</taxon>
        <taxon>Dolichospermum</taxon>
    </lineage>
</organism>
<evidence type="ECO:0000313" key="2">
    <source>
        <dbReference type="Proteomes" id="UP000299367"/>
    </source>
</evidence>
<name>A0A480AH45_9CYAN</name>
<comment type="caution">
    <text evidence="1">The sequence shown here is derived from an EMBL/GenBank/DDBJ whole genome shotgun (WGS) entry which is preliminary data.</text>
</comment>
<dbReference type="EMBL" id="BJCF01000048">
    <property type="protein sequence ID" value="GCL43672.1"/>
    <property type="molecule type" value="Genomic_DNA"/>
</dbReference>
<dbReference type="AlphaFoldDB" id="A0A480AH45"/>
<reference evidence="2" key="1">
    <citation type="submission" date="2019-02" db="EMBL/GenBank/DDBJ databases">
        <title>Draft genome sequence of Dolichospermum planctonicum NIES-80.</title>
        <authorList>
            <person name="Yamaguchi H."/>
            <person name="Suzuki S."/>
            <person name="Kawachi M."/>
        </authorList>
    </citation>
    <scope>NUCLEOTIDE SEQUENCE [LARGE SCALE GENOMIC DNA]</scope>
    <source>
        <strain evidence="2">NIES-80</strain>
    </source>
</reference>